<sequence>MKKCFYLCYLLIGGVLCTFHPTSHRCPRLLHLTILCDQIHKRHPWVRSLLQLSCYQDFFSMVPLCLSTVCYCLIGMHHDSRVEFA</sequence>
<proteinExistence type="predicted"/>
<reference evidence="1" key="1">
    <citation type="submission" date="2015-12" db="EMBL/GenBank/DDBJ databases">
        <title>Update maize B73 reference genome by single molecule sequencing technologies.</title>
        <authorList>
            <consortium name="Maize Genome Sequencing Project"/>
            <person name="Ware D."/>
        </authorList>
    </citation>
    <scope>NUCLEOTIDE SEQUENCE</scope>
    <source>
        <tissue evidence="1">Seedling</tissue>
    </source>
</reference>
<name>A0A1D6QH12_MAIZE</name>
<dbReference type="EMBL" id="CM000780">
    <property type="protein sequence ID" value="AQK57175.1"/>
    <property type="molecule type" value="Genomic_DNA"/>
</dbReference>
<accession>A0A1D6QH12</accession>
<evidence type="ECO:0000313" key="1">
    <source>
        <dbReference type="EMBL" id="AQK57175.1"/>
    </source>
</evidence>
<dbReference type="AlphaFoldDB" id="A0A1D6QH12"/>
<organism evidence="1">
    <name type="scientific">Zea mays</name>
    <name type="common">Maize</name>
    <dbReference type="NCBI Taxonomy" id="4577"/>
    <lineage>
        <taxon>Eukaryota</taxon>
        <taxon>Viridiplantae</taxon>
        <taxon>Streptophyta</taxon>
        <taxon>Embryophyta</taxon>
        <taxon>Tracheophyta</taxon>
        <taxon>Spermatophyta</taxon>
        <taxon>Magnoliopsida</taxon>
        <taxon>Liliopsida</taxon>
        <taxon>Poales</taxon>
        <taxon>Poaceae</taxon>
        <taxon>PACMAD clade</taxon>
        <taxon>Panicoideae</taxon>
        <taxon>Andropogonodae</taxon>
        <taxon>Andropogoneae</taxon>
        <taxon>Tripsacinae</taxon>
        <taxon>Zea</taxon>
    </lineage>
</organism>
<gene>
    <name evidence="1" type="ORF">ZEAMMB73_Zm00001d052419</name>
</gene>
<protein>
    <submittedName>
        <fullName evidence="1">Uncharacterized protein</fullName>
    </submittedName>
</protein>